<organism evidence="2 3">
    <name type="scientific">Punica granatum</name>
    <name type="common">Pomegranate</name>
    <dbReference type="NCBI Taxonomy" id="22663"/>
    <lineage>
        <taxon>Eukaryota</taxon>
        <taxon>Viridiplantae</taxon>
        <taxon>Streptophyta</taxon>
        <taxon>Embryophyta</taxon>
        <taxon>Tracheophyta</taxon>
        <taxon>Spermatophyta</taxon>
        <taxon>Magnoliopsida</taxon>
        <taxon>eudicotyledons</taxon>
        <taxon>Gunneridae</taxon>
        <taxon>Pentapetalae</taxon>
        <taxon>rosids</taxon>
        <taxon>malvids</taxon>
        <taxon>Myrtales</taxon>
        <taxon>Lythraceae</taxon>
        <taxon>Punica</taxon>
    </lineage>
</organism>
<sequence length="182" mass="19354">MLMKHMPQTTPVTPESRLRPSGPLGSGLAHAPTLLQPSLLSNPSLRRNWHVLHWFMCAQKCLITAIKEVGTALGEATVVLEGTVAPGEGMVVLVEGMVAPGEGMVVLVEGMVAPVETTVMTRATETMAMEEAMVMTMAMTMAMEEARVVQVVEVRAAMEGTVALAAKGLGDMVTEGTDRIPR</sequence>
<proteinExistence type="predicted"/>
<dbReference type="Proteomes" id="UP000233551">
    <property type="component" value="Unassembled WGS sequence"/>
</dbReference>
<keyword evidence="3" id="KW-1185">Reference proteome</keyword>
<accession>A0A2I0L983</accession>
<dbReference type="EMBL" id="PGOL01000099">
    <property type="protein sequence ID" value="PKI77252.1"/>
    <property type="molecule type" value="Genomic_DNA"/>
</dbReference>
<comment type="caution">
    <text evidence="2">The sequence shown here is derived from an EMBL/GenBank/DDBJ whole genome shotgun (WGS) entry which is preliminary data.</text>
</comment>
<reference evidence="2 3" key="1">
    <citation type="submission" date="2017-11" db="EMBL/GenBank/DDBJ databases">
        <title>De-novo sequencing of pomegranate (Punica granatum L.) genome.</title>
        <authorList>
            <person name="Akparov Z."/>
            <person name="Amiraslanov A."/>
            <person name="Hajiyeva S."/>
            <person name="Abbasov M."/>
            <person name="Kaur K."/>
            <person name="Hamwieh A."/>
            <person name="Solovyev V."/>
            <person name="Salamov A."/>
            <person name="Braich B."/>
            <person name="Kosarev P."/>
            <person name="Mahmoud A."/>
            <person name="Hajiyev E."/>
            <person name="Babayeva S."/>
            <person name="Izzatullayeva V."/>
            <person name="Mammadov A."/>
            <person name="Mammadov A."/>
            <person name="Sharifova S."/>
            <person name="Ojaghi J."/>
            <person name="Eynullazada K."/>
            <person name="Bayramov B."/>
            <person name="Abdulazimova A."/>
            <person name="Shahmuradov I."/>
        </authorList>
    </citation>
    <scope>NUCLEOTIDE SEQUENCE [LARGE SCALE GENOMIC DNA]</scope>
    <source>
        <strain evidence="3">cv. AG2017</strain>
        <tissue evidence="2">Leaf</tissue>
    </source>
</reference>
<evidence type="ECO:0000313" key="2">
    <source>
        <dbReference type="EMBL" id="PKI77252.1"/>
    </source>
</evidence>
<protein>
    <submittedName>
        <fullName evidence="2">Uncharacterized protein</fullName>
    </submittedName>
</protein>
<name>A0A2I0L983_PUNGR</name>
<evidence type="ECO:0000313" key="3">
    <source>
        <dbReference type="Proteomes" id="UP000233551"/>
    </source>
</evidence>
<dbReference type="AlphaFoldDB" id="A0A2I0L983"/>
<feature type="region of interest" description="Disordered" evidence="1">
    <location>
        <begin position="1"/>
        <end position="27"/>
    </location>
</feature>
<gene>
    <name evidence="2" type="ORF">CRG98_002373</name>
</gene>
<evidence type="ECO:0000256" key="1">
    <source>
        <dbReference type="SAM" id="MobiDB-lite"/>
    </source>
</evidence>